<gene>
    <name evidence="2" type="ORF">CH63R_05735</name>
</gene>
<proteinExistence type="predicted"/>
<comment type="caution">
    <text evidence="2">The sequence shown here is derived from an EMBL/GenBank/DDBJ whole genome shotgun (WGS) entry which is preliminary data.</text>
</comment>
<dbReference type="RefSeq" id="XP_018158560.1">
    <property type="nucleotide sequence ID" value="XM_018300710.1"/>
</dbReference>
<feature type="region of interest" description="Disordered" evidence="1">
    <location>
        <begin position="69"/>
        <end position="110"/>
    </location>
</feature>
<protein>
    <submittedName>
        <fullName evidence="2">Uncharacterized protein</fullName>
    </submittedName>
</protein>
<evidence type="ECO:0000313" key="3">
    <source>
        <dbReference type="Proteomes" id="UP000092177"/>
    </source>
</evidence>
<evidence type="ECO:0000256" key="1">
    <source>
        <dbReference type="SAM" id="MobiDB-lite"/>
    </source>
</evidence>
<dbReference type="GeneID" id="28864817"/>
<dbReference type="KEGG" id="chig:CH63R_05735"/>
<reference evidence="3" key="1">
    <citation type="journal article" date="2017" name="BMC Genomics">
        <title>Gapless genome assembly of Colletotrichum higginsianum reveals chromosome structure and association of transposable elements with secondary metabolite gene clusters.</title>
        <authorList>
            <person name="Dallery J.-F."/>
            <person name="Lapalu N."/>
            <person name="Zampounis A."/>
            <person name="Pigne S."/>
            <person name="Luyten I."/>
            <person name="Amselem J."/>
            <person name="Wittenberg A.H.J."/>
            <person name="Zhou S."/>
            <person name="de Queiroz M.V."/>
            <person name="Robin G.P."/>
            <person name="Auger A."/>
            <person name="Hainaut M."/>
            <person name="Henrissat B."/>
            <person name="Kim K.-T."/>
            <person name="Lee Y.-H."/>
            <person name="Lespinet O."/>
            <person name="Schwartz D.C."/>
            <person name="Thon M.R."/>
            <person name="O'Connell R.J."/>
        </authorList>
    </citation>
    <scope>NUCLEOTIDE SEQUENCE [LARGE SCALE GENOMIC DNA]</scope>
    <source>
        <strain evidence="3">IMI 349063</strain>
    </source>
</reference>
<evidence type="ECO:0000313" key="2">
    <source>
        <dbReference type="EMBL" id="OBR10043.1"/>
    </source>
</evidence>
<name>A0A1B7YD72_COLHI</name>
<organism evidence="2 3">
    <name type="scientific">Colletotrichum higginsianum (strain IMI 349063)</name>
    <name type="common">Crucifer anthracnose fungus</name>
    <dbReference type="NCBI Taxonomy" id="759273"/>
    <lineage>
        <taxon>Eukaryota</taxon>
        <taxon>Fungi</taxon>
        <taxon>Dikarya</taxon>
        <taxon>Ascomycota</taxon>
        <taxon>Pezizomycotina</taxon>
        <taxon>Sordariomycetes</taxon>
        <taxon>Hypocreomycetidae</taxon>
        <taxon>Glomerellales</taxon>
        <taxon>Glomerellaceae</taxon>
        <taxon>Colletotrichum</taxon>
        <taxon>Colletotrichum destructivum species complex</taxon>
    </lineage>
</organism>
<sequence length="110" mass="11924">MPTELARVVSKAVRKLHVAGTAQTLFLLDTDCIQRKLHALCASLDVFSTPLLEGLSCTREHRSVMWHSPDDAKTLGRGRVPHKSYGKMINSTDGATLQDLPGQSKLSGGP</sequence>
<keyword evidence="3" id="KW-1185">Reference proteome</keyword>
<accession>A0A1B7YD72</accession>
<dbReference type="Proteomes" id="UP000092177">
    <property type="component" value="Chromosome 4"/>
</dbReference>
<dbReference type="AlphaFoldDB" id="A0A1B7YD72"/>
<dbReference type="VEuPathDB" id="FungiDB:CH63R_05735"/>
<dbReference type="EMBL" id="LTAN01000004">
    <property type="protein sequence ID" value="OBR10043.1"/>
    <property type="molecule type" value="Genomic_DNA"/>
</dbReference>